<reference evidence="1 2" key="1">
    <citation type="submission" date="2014-12" db="EMBL/GenBank/DDBJ databases">
        <title>Draft genome sequences of 10 type strains of Lactococcus.</title>
        <authorList>
            <person name="Sun Z."/>
            <person name="Zhong Z."/>
            <person name="Liu W."/>
            <person name="Zhang W."/>
            <person name="Zhang H."/>
        </authorList>
    </citation>
    <scope>NUCLEOTIDE SEQUENCE [LARGE SCALE GENOMIC DNA]</scope>
    <source>
        <strain evidence="1 2">DSM 20686</strain>
    </source>
</reference>
<dbReference type="Pfam" id="PF12732">
    <property type="entry name" value="YtxH"/>
    <property type="match status" value="1"/>
</dbReference>
<dbReference type="OrthoDB" id="2237144at2"/>
<evidence type="ECO:0000313" key="1">
    <source>
        <dbReference type="EMBL" id="PCS05878.1"/>
    </source>
</evidence>
<dbReference type="InterPro" id="IPR024623">
    <property type="entry name" value="YtxH"/>
</dbReference>
<protein>
    <recommendedName>
        <fullName evidence="3">General stress protein</fullName>
    </recommendedName>
</protein>
<evidence type="ECO:0008006" key="3">
    <source>
        <dbReference type="Google" id="ProtNLM"/>
    </source>
</evidence>
<organism evidence="1 2">
    <name type="scientific">Pseudolactococcus plantarum</name>
    <dbReference type="NCBI Taxonomy" id="1365"/>
    <lineage>
        <taxon>Bacteria</taxon>
        <taxon>Bacillati</taxon>
        <taxon>Bacillota</taxon>
        <taxon>Bacilli</taxon>
        <taxon>Lactobacillales</taxon>
        <taxon>Streptococcaceae</taxon>
        <taxon>Pseudolactococcus</taxon>
    </lineage>
</organism>
<proteinExistence type="predicted"/>
<dbReference type="RefSeq" id="WP_068164057.1">
    <property type="nucleotide sequence ID" value="NZ_JXJX01000011.1"/>
</dbReference>
<accession>A0A2A5RXI1</accession>
<evidence type="ECO:0000313" key="2">
    <source>
        <dbReference type="Proteomes" id="UP000242246"/>
    </source>
</evidence>
<dbReference type="STRING" id="1348632.GCA_001591745_01531"/>
<dbReference type="AlphaFoldDB" id="A0A2A5RXI1"/>
<sequence length="193" mass="21514">MAKKTGFVVGAILGVIGGAVAALVTAPKEGRRFRKDVKDFYQDYKEDPKGKINEVKDSALNFYDEKSGQIVDFSTEKFNDIKEKYDNGEISAEKAKAYLLSKKTEIKAKIDSGELSKDKVIDFLTVTKDKLADKVNEFKSGYAESDTEEEDFILELEGEDLLDQAADVVEETSEKVVEVADKVEDKGHELLNK</sequence>
<comment type="caution">
    <text evidence="1">The sequence shown here is derived from an EMBL/GenBank/DDBJ whole genome shotgun (WGS) entry which is preliminary data.</text>
</comment>
<dbReference type="EMBL" id="JXJX01000011">
    <property type="protein sequence ID" value="PCS05878.1"/>
    <property type="molecule type" value="Genomic_DNA"/>
</dbReference>
<dbReference type="Proteomes" id="UP000242246">
    <property type="component" value="Unassembled WGS sequence"/>
</dbReference>
<gene>
    <name evidence="1" type="ORF">RU87_GL000340</name>
</gene>
<keyword evidence="2" id="KW-1185">Reference proteome</keyword>
<name>A0A2A5RXI1_9LACT</name>